<dbReference type="PANTHER" id="PTHR31157:SF1">
    <property type="entry name" value="SCP DOMAIN-CONTAINING PROTEIN"/>
    <property type="match status" value="1"/>
</dbReference>
<protein>
    <submittedName>
        <fullName evidence="3">CAP domain-containing protein</fullName>
    </submittedName>
</protein>
<reference evidence="3" key="1">
    <citation type="journal article" date="2013" name="Extremophiles">
        <title>Proteinivorax tanatarense gen. nov., sp. nov., an anaerobic, haloalkaliphilic, proteolytic bacterium isolated from a decaying algal bloom, and proposal of Proteinivoraceae fam. nov.</title>
        <authorList>
            <person name="Kevbrin V."/>
            <person name="Boltyanskaya Y."/>
            <person name="Zhilina T."/>
            <person name="Kolganova T."/>
            <person name="Lavrentjeva E."/>
            <person name="Kuznetsov B."/>
        </authorList>
    </citation>
    <scope>NUCLEOTIDE SEQUENCE</scope>
    <source>
        <strain evidence="3">Z-910T</strain>
    </source>
</reference>
<dbReference type="CDD" id="cd05379">
    <property type="entry name" value="CAP_bacterial"/>
    <property type="match status" value="1"/>
</dbReference>
<dbReference type="Pfam" id="PF00188">
    <property type="entry name" value="CAP"/>
    <property type="match status" value="1"/>
</dbReference>
<evidence type="ECO:0000259" key="2">
    <source>
        <dbReference type="Pfam" id="PF00188"/>
    </source>
</evidence>
<dbReference type="InterPro" id="IPR014044">
    <property type="entry name" value="CAP_dom"/>
</dbReference>
<name>A0AAU7VLC4_9FIRM</name>
<feature type="compositionally biased region" description="Basic and acidic residues" evidence="1">
    <location>
        <begin position="96"/>
        <end position="108"/>
    </location>
</feature>
<feature type="region of interest" description="Disordered" evidence="1">
    <location>
        <begin position="36"/>
        <end position="175"/>
    </location>
</feature>
<evidence type="ECO:0000313" key="3">
    <source>
        <dbReference type="EMBL" id="XBX74853.1"/>
    </source>
</evidence>
<feature type="compositionally biased region" description="Basic and acidic residues" evidence="1">
    <location>
        <begin position="65"/>
        <end position="85"/>
    </location>
</feature>
<dbReference type="SUPFAM" id="SSF55797">
    <property type="entry name" value="PR-1-like"/>
    <property type="match status" value="1"/>
</dbReference>
<dbReference type="RefSeq" id="WP_350343602.1">
    <property type="nucleotide sequence ID" value="NZ_CP158367.1"/>
</dbReference>
<feature type="compositionally biased region" description="Basic and acidic residues" evidence="1">
    <location>
        <begin position="122"/>
        <end position="144"/>
    </location>
</feature>
<dbReference type="AlphaFoldDB" id="A0AAU7VLC4"/>
<feature type="domain" description="SCP" evidence="2">
    <location>
        <begin position="198"/>
        <end position="312"/>
    </location>
</feature>
<feature type="compositionally biased region" description="Basic and acidic residues" evidence="1">
    <location>
        <begin position="43"/>
        <end position="52"/>
    </location>
</feature>
<organism evidence="3">
    <name type="scientific">Proteinivorax tanatarense</name>
    <dbReference type="NCBI Taxonomy" id="1260629"/>
    <lineage>
        <taxon>Bacteria</taxon>
        <taxon>Bacillati</taxon>
        <taxon>Bacillota</taxon>
        <taxon>Clostridia</taxon>
        <taxon>Eubacteriales</taxon>
        <taxon>Proteinivoracaceae</taxon>
        <taxon>Proteinivorax</taxon>
    </lineage>
</organism>
<reference evidence="3" key="2">
    <citation type="submission" date="2024-06" db="EMBL/GenBank/DDBJ databases">
        <authorList>
            <person name="Petrova K.O."/>
            <person name="Toshchakov S.V."/>
            <person name="Boltjanskaja Y.V."/>
            <person name="Kevbrin V."/>
        </authorList>
    </citation>
    <scope>NUCLEOTIDE SEQUENCE</scope>
    <source>
        <strain evidence="3">Z-910T</strain>
    </source>
</reference>
<accession>A0AAU7VLC4</accession>
<proteinExistence type="predicted"/>
<sequence>MNKAKLVLILVLGLFVLVGCAEGGELSEGELELEDLTLNSLEGEEKNLHNDEEEKEESDSDNEETVDKNHQEHSQQPEPNSPKDDADSDDASINETDEKNQKSDRDSQQENQSNQPMSNEANDNKPKEVEVQKPKQDSDHKPEPEPEPEPQPEPEPESDSEPEPQPEPEQNKQVDYSVKMDSAKLPAFEANSYEREMLKLVNQERRKAGVSELKLHNRLSSVARVKSADMIYNDYFAHDSPVYGSPFEMMRHFGITFRGAGENLALNVGTKEAHRSLMNSDGHRKNILNPDFTHIGIGVEKQGRSIYFTQMFLTE</sequence>
<dbReference type="Gene3D" id="3.40.33.10">
    <property type="entry name" value="CAP"/>
    <property type="match status" value="1"/>
</dbReference>
<dbReference type="EMBL" id="CP158367">
    <property type="protein sequence ID" value="XBX74853.1"/>
    <property type="molecule type" value="Genomic_DNA"/>
</dbReference>
<dbReference type="PROSITE" id="PS51257">
    <property type="entry name" value="PROKAR_LIPOPROTEIN"/>
    <property type="match status" value="1"/>
</dbReference>
<gene>
    <name evidence="3" type="ORF">PRVXT_002914</name>
</gene>
<feature type="compositionally biased region" description="Acidic residues" evidence="1">
    <location>
        <begin position="145"/>
        <end position="166"/>
    </location>
</feature>
<dbReference type="InterPro" id="IPR035940">
    <property type="entry name" value="CAP_sf"/>
</dbReference>
<feature type="compositionally biased region" description="Acidic residues" evidence="1">
    <location>
        <begin position="53"/>
        <end position="64"/>
    </location>
</feature>
<dbReference type="PANTHER" id="PTHR31157">
    <property type="entry name" value="SCP DOMAIN-CONTAINING PROTEIN"/>
    <property type="match status" value="1"/>
</dbReference>
<feature type="compositionally biased region" description="Polar residues" evidence="1">
    <location>
        <begin position="109"/>
        <end position="121"/>
    </location>
</feature>
<evidence type="ECO:0000256" key="1">
    <source>
        <dbReference type="SAM" id="MobiDB-lite"/>
    </source>
</evidence>